<evidence type="ECO:0000313" key="2">
    <source>
        <dbReference type="EMBL" id="KAJ1207606.1"/>
    </source>
</evidence>
<organism evidence="2 3">
    <name type="scientific">Pleurodeles waltl</name>
    <name type="common">Iberian ribbed newt</name>
    <dbReference type="NCBI Taxonomy" id="8319"/>
    <lineage>
        <taxon>Eukaryota</taxon>
        <taxon>Metazoa</taxon>
        <taxon>Chordata</taxon>
        <taxon>Craniata</taxon>
        <taxon>Vertebrata</taxon>
        <taxon>Euteleostomi</taxon>
        <taxon>Amphibia</taxon>
        <taxon>Batrachia</taxon>
        <taxon>Caudata</taxon>
        <taxon>Salamandroidea</taxon>
        <taxon>Salamandridae</taxon>
        <taxon>Pleurodelinae</taxon>
        <taxon>Pleurodeles</taxon>
    </lineage>
</organism>
<keyword evidence="3" id="KW-1185">Reference proteome</keyword>
<gene>
    <name evidence="2" type="ORF">NDU88_002996</name>
</gene>
<sequence>MEGSMSCRYNMTQVKYVASVRRSSRDAVHEAARRPLRGESQQLHWRSFVTLLCKTVLLGLNPVPPDGALGLQLPSGAPQSSGFASSRMREHGASDPQAGPLKVRSMRGTAGGVLRYR</sequence>
<dbReference type="Proteomes" id="UP001066276">
    <property type="component" value="Chromosome 1_2"/>
</dbReference>
<evidence type="ECO:0000313" key="3">
    <source>
        <dbReference type="Proteomes" id="UP001066276"/>
    </source>
</evidence>
<dbReference type="AlphaFoldDB" id="A0AAV7W3Q8"/>
<protein>
    <submittedName>
        <fullName evidence="2">Uncharacterized protein</fullName>
    </submittedName>
</protein>
<comment type="caution">
    <text evidence="2">The sequence shown here is derived from an EMBL/GenBank/DDBJ whole genome shotgun (WGS) entry which is preliminary data.</text>
</comment>
<proteinExistence type="predicted"/>
<reference evidence="2" key="1">
    <citation type="journal article" date="2022" name="bioRxiv">
        <title>Sequencing and chromosome-scale assembly of the giantPleurodeles waltlgenome.</title>
        <authorList>
            <person name="Brown T."/>
            <person name="Elewa A."/>
            <person name="Iarovenko S."/>
            <person name="Subramanian E."/>
            <person name="Araus A.J."/>
            <person name="Petzold A."/>
            <person name="Susuki M."/>
            <person name="Suzuki K.-i.T."/>
            <person name="Hayashi T."/>
            <person name="Toyoda A."/>
            <person name="Oliveira C."/>
            <person name="Osipova E."/>
            <person name="Leigh N.D."/>
            <person name="Simon A."/>
            <person name="Yun M.H."/>
        </authorList>
    </citation>
    <scope>NUCLEOTIDE SEQUENCE</scope>
    <source>
        <strain evidence="2">20211129_DDA</strain>
        <tissue evidence="2">Liver</tissue>
    </source>
</reference>
<evidence type="ECO:0000256" key="1">
    <source>
        <dbReference type="SAM" id="MobiDB-lite"/>
    </source>
</evidence>
<feature type="region of interest" description="Disordered" evidence="1">
    <location>
        <begin position="70"/>
        <end position="117"/>
    </location>
</feature>
<dbReference type="EMBL" id="JANPWB010000002">
    <property type="protein sequence ID" value="KAJ1207606.1"/>
    <property type="molecule type" value="Genomic_DNA"/>
</dbReference>
<accession>A0AAV7W3Q8</accession>
<name>A0AAV7W3Q8_PLEWA</name>